<keyword evidence="1" id="KW-0808">Transferase</keyword>
<protein>
    <submittedName>
        <fullName evidence="1">Kinase-like domain-containing protein</fullName>
    </submittedName>
</protein>
<evidence type="ECO:0000313" key="1">
    <source>
        <dbReference type="EMBL" id="KAF5563434.1"/>
    </source>
</evidence>
<dbReference type="AlphaFoldDB" id="A0A8H5JYD8"/>
<sequence>MEESQSSLEQALTAIRNCGFQHPDDQLLECFVGDSVDPEATARYVLRRYFGAQEDVDLISLLSKWKELVGSELKSMQELFDLFTGSDIQEQIQANDSRSFGVQNHWLVRKSAAKALAQGYFRFTSTTRSGYRVS</sequence>
<dbReference type="Proteomes" id="UP000574317">
    <property type="component" value="Unassembled WGS sequence"/>
</dbReference>
<keyword evidence="1" id="KW-0418">Kinase</keyword>
<reference evidence="1 2" key="1">
    <citation type="submission" date="2020-05" db="EMBL/GenBank/DDBJ databases">
        <title>Identification and distribution of gene clusters putatively required for synthesis of sphingolipid metabolism inhibitors in phylogenetically diverse species of the filamentous fungus Fusarium.</title>
        <authorList>
            <person name="Kim H.-S."/>
            <person name="Busman M."/>
            <person name="Brown D.W."/>
            <person name="Divon H."/>
            <person name="Uhlig S."/>
            <person name="Proctor R.H."/>
        </authorList>
    </citation>
    <scope>NUCLEOTIDE SEQUENCE [LARGE SCALE GENOMIC DNA]</scope>
    <source>
        <strain evidence="1 2">NRRL 25196</strain>
    </source>
</reference>
<proteinExistence type="predicted"/>
<evidence type="ECO:0000313" key="2">
    <source>
        <dbReference type="Proteomes" id="UP000574317"/>
    </source>
</evidence>
<dbReference type="EMBL" id="JAAOAO010000090">
    <property type="protein sequence ID" value="KAF5563434.1"/>
    <property type="molecule type" value="Genomic_DNA"/>
</dbReference>
<keyword evidence="2" id="KW-1185">Reference proteome</keyword>
<organism evidence="1 2">
    <name type="scientific">Fusarium napiforme</name>
    <dbReference type="NCBI Taxonomy" id="42672"/>
    <lineage>
        <taxon>Eukaryota</taxon>
        <taxon>Fungi</taxon>
        <taxon>Dikarya</taxon>
        <taxon>Ascomycota</taxon>
        <taxon>Pezizomycotina</taxon>
        <taxon>Sordariomycetes</taxon>
        <taxon>Hypocreomycetidae</taxon>
        <taxon>Hypocreales</taxon>
        <taxon>Nectriaceae</taxon>
        <taxon>Fusarium</taxon>
        <taxon>Fusarium fujikuroi species complex</taxon>
    </lineage>
</organism>
<comment type="caution">
    <text evidence="1">The sequence shown here is derived from an EMBL/GenBank/DDBJ whole genome shotgun (WGS) entry which is preliminary data.</text>
</comment>
<dbReference type="GO" id="GO:0016301">
    <property type="term" value="F:kinase activity"/>
    <property type="evidence" value="ECO:0007669"/>
    <property type="project" value="UniProtKB-KW"/>
</dbReference>
<accession>A0A8H5JYD8</accession>
<name>A0A8H5JYD8_9HYPO</name>
<gene>
    <name evidence="1" type="ORF">FNAPI_2643</name>
</gene>